<evidence type="ECO:0000313" key="1">
    <source>
        <dbReference type="EMBL" id="KAG0281695.1"/>
    </source>
</evidence>
<comment type="caution">
    <text evidence="1">The sequence shown here is derived from an EMBL/GenBank/DDBJ whole genome shotgun (WGS) entry which is preliminary data.</text>
</comment>
<feature type="non-terminal residue" evidence="1">
    <location>
        <position position="1"/>
    </location>
</feature>
<protein>
    <submittedName>
        <fullName evidence="1">Uncharacterized protein</fullName>
    </submittedName>
</protein>
<sequence>PRGAPGRVDMLVSVPLRKQLFVLEWRSIQIDYIKIGSGSQLQRANVLADVRNATEVLDLKFRNDKLRAGQTIKEWILSGPKGGKECSPQQQLREYVHSPEIESWKKDGYSITPVLVVVIGSRHILLWNLDGDTLEESPRLSS</sequence>
<dbReference type="OrthoDB" id="2379227at2759"/>
<gene>
    <name evidence="1" type="ORF">BGZ97_009226</name>
</gene>
<evidence type="ECO:0000313" key="2">
    <source>
        <dbReference type="Proteomes" id="UP000823405"/>
    </source>
</evidence>
<accession>A0A9P6QNQ5</accession>
<dbReference type="Proteomes" id="UP000823405">
    <property type="component" value="Unassembled WGS sequence"/>
</dbReference>
<keyword evidence="2" id="KW-1185">Reference proteome</keyword>
<feature type="non-terminal residue" evidence="1">
    <location>
        <position position="142"/>
    </location>
</feature>
<proteinExistence type="predicted"/>
<organism evidence="1 2">
    <name type="scientific">Linnemannia gamsii</name>
    <dbReference type="NCBI Taxonomy" id="64522"/>
    <lineage>
        <taxon>Eukaryota</taxon>
        <taxon>Fungi</taxon>
        <taxon>Fungi incertae sedis</taxon>
        <taxon>Mucoromycota</taxon>
        <taxon>Mortierellomycotina</taxon>
        <taxon>Mortierellomycetes</taxon>
        <taxon>Mortierellales</taxon>
        <taxon>Mortierellaceae</taxon>
        <taxon>Linnemannia</taxon>
    </lineage>
</organism>
<reference evidence="1" key="1">
    <citation type="journal article" date="2020" name="Fungal Divers.">
        <title>Resolving the Mortierellaceae phylogeny through synthesis of multi-gene phylogenetics and phylogenomics.</title>
        <authorList>
            <person name="Vandepol N."/>
            <person name="Liber J."/>
            <person name="Desiro A."/>
            <person name="Na H."/>
            <person name="Kennedy M."/>
            <person name="Barry K."/>
            <person name="Grigoriev I.V."/>
            <person name="Miller A.N."/>
            <person name="O'Donnell K."/>
            <person name="Stajich J.E."/>
            <person name="Bonito G."/>
        </authorList>
    </citation>
    <scope>NUCLEOTIDE SEQUENCE</scope>
    <source>
        <strain evidence="1">NVP60</strain>
    </source>
</reference>
<name>A0A9P6QNQ5_9FUNG</name>
<dbReference type="EMBL" id="JAAAIN010004380">
    <property type="protein sequence ID" value="KAG0281695.1"/>
    <property type="molecule type" value="Genomic_DNA"/>
</dbReference>
<dbReference type="AlphaFoldDB" id="A0A9P6QNQ5"/>